<dbReference type="PANTHER" id="PTHR38454:SF1">
    <property type="entry name" value="INTEGRAL MEMBRANE PROTEIN"/>
    <property type="match status" value="1"/>
</dbReference>
<keyword evidence="1" id="KW-0812">Transmembrane</keyword>
<feature type="transmembrane region" description="Helical" evidence="1">
    <location>
        <begin position="784"/>
        <end position="808"/>
    </location>
</feature>
<dbReference type="InterPro" id="IPR018580">
    <property type="entry name" value="Uncharacterised_YfhO"/>
</dbReference>
<name>A0A0G1IR46_9BACT</name>
<evidence type="ECO:0000313" key="2">
    <source>
        <dbReference type="EMBL" id="KKT61595.1"/>
    </source>
</evidence>
<feature type="transmembrane region" description="Helical" evidence="1">
    <location>
        <begin position="18"/>
        <end position="38"/>
    </location>
</feature>
<evidence type="ECO:0000256" key="1">
    <source>
        <dbReference type="SAM" id="Phobius"/>
    </source>
</evidence>
<dbReference type="AlphaFoldDB" id="A0A0G1IR46"/>
<evidence type="ECO:0000313" key="3">
    <source>
        <dbReference type="Proteomes" id="UP000034521"/>
    </source>
</evidence>
<feature type="transmembrane region" description="Helical" evidence="1">
    <location>
        <begin position="118"/>
        <end position="141"/>
    </location>
</feature>
<dbReference type="Pfam" id="PF09586">
    <property type="entry name" value="YfhO"/>
    <property type="match status" value="1"/>
</dbReference>
<feature type="transmembrane region" description="Helical" evidence="1">
    <location>
        <begin position="364"/>
        <end position="382"/>
    </location>
</feature>
<feature type="transmembrane region" description="Helical" evidence="1">
    <location>
        <begin position="148"/>
        <end position="173"/>
    </location>
</feature>
<keyword evidence="1" id="KW-1133">Transmembrane helix</keyword>
<dbReference type="PANTHER" id="PTHR38454">
    <property type="entry name" value="INTEGRAL MEMBRANE PROTEIN-RELATED"/>
    <property type="match status" value="1"/>
</dbReference>
<dbReference type="EMBL" id="LCIQ01000001">
    <property type="protein sequence ID" value="KKT61595.1"/>
    <property type="molecule type" value="Genomic_DNA"/>
</dbReference>
<feature type="transmembrane region" description="Helical" evidence="1">
    <location>
        <begin position="402"/>
        <end position="422"/>
    </location>
</feature>
<sequence>MDLLYTHRRERFITMKRLIPYGILIGIIALFFYKTVLFQKIPFAGDLLLTSYAPWRHVSYSGYVAGAVPSKDQYFDVLRELYPWKTEVLRQIREKTIPLWNPYNFSGGPLLANYQSQIFYPLTILYFLLPQITAWTLLIILQPILGSIFTYLFATSIGISMGGAIIAAVAFNFSSFANVWMEFNTVWHTILWLPLLLYFVEKGIRNKHLTVIEQVIFVFAVFSSMTAGHPQDFITMFFFFLIYKAARIASVKNWSLKEKIILSTRFLMLTTISFLLAAPQLLPTIELFKNSARVPHDYQFVLDTILFQPWQLGLIAVQDFFGNPATKTYFLSDTYVGKVLSIGVVGLFLSFFSPYSSKRKWHSTFFIFACIGLLLFTFNTPVARLFHRYPLPILSTGAPTRILFLFCLSLSVLGGFGFDTLLGSKKIFWKPLVTIGVIIVFLWGFALLHPQFPGLTYTQQSFLTMKKAILFSTGCIGLSMLLMYVGMYKRIILYGFIVLLCGELFWGFNKFNPFVPKEFVYPDNPLLTFFQEKGGVDRIWGYGTAQIEANFTTQYRLFSTDGTDPLNLKWYNEFIQTSRDGNIAKTFNRTTRSDAYVAPGYGQRDLPDNIYRLRVMDSLGVKYIIDRTENPKDNTTFSGERFKEIWRQQDWKVYENLKAAPRYFLTDSFLTYDTPEEFEQKFFDPTINPKQTILLMKKDGISLPQHTKGLATVELVSYKPNKVLFKTHADSTKLLYLSDTYDTGWKATVDTMLTPVYRANYAFRAVIVPAGNHTITFSYQPDSFLWGMRFMFLGIGSITALVGFQLVVQHKRRDVQKTKKK</sequence>
<comment type="caution">
    <text evidence="2">The sequence shown here is derived from an EMBL/GenBank/DDBJ whole genome shotgun (WGS) entry which is preliminary data.</text>
</comment>
<evidence type="ECO:0008006" key="4">
    <source>
        <dbReference type="Google" id="ProtNLM"/>
    </source>
</evidence>
<feature type="transmembrane region" description="Helical" evidence="1">
    <location>
        <begin position="211"/>
        <end position="227"/>
    </location>
</feature>
<reference evidence="2 3" key="1">
    <citation type="journal article" date="2015" name="Nature">
        <title>rRNA introns, odd ribosomes, and small enigmatic genomes across a large radiation of phyla.</title>
        <authorList>
            <person name="Brown C.T."/>
            <person name="Hug L.A."/>
            <person name="Thomas B.C."/>
            <person name="Sharon I."/>
            <person name="Castelle C.J."/>
            <person name="Singh A."/>
            <person name="Wilkins M.J."/>
            <person name="Williams K.H."/>
            <person name="Banfield J.F."/>
        </authorList>
    </citation>
    <scope>NUCLEOTIDE SEQUENCE [LARGE SCALE GENOMIC DNA]</scope>
</reference>
<protein>
    <recommendedName>
        <fullName evidence="4">YfhO family protein</fullName>
    </recommendedName>
</protein>
<dbReference type="Proteomes" id="UP000034521">
    <property type="component" value="Unassembled WGS sequence"/>
</dbReference>
<gene>
    <name evidence="2" type="ORF">UW52_C0001G0033</name>
</gene>
<feature type="transmembrane region" description="Helical" evidence="1">
    <location>
        <begin position="233"/>
        <end position="250"/>
    </location>
</feature>
<feature type="transmembrane region" description="Helical" evidence="1">
    <location>
        <begin position="429"/>
        <end position="448"/>
    </location>
</feature>
<proteinExistence type="predicted"/>
<feature type="transmembrane region" description="Helical" evidence="1">
    <location>
        <begin position="468"/>
        <end position="484"/>
    </location>
</feature>
<organism evidence="2 3">
    <name type="scientific">Candidatus Gottesmanbacteria bacterium GW2011_GWA1_44_24b</name>
    <dbReference type="NCBI Taxonomy" id="1618437"/>
    <lineage>
        <taxon>Bacteria</taxon>
        <taxon>Candidatus Gottesmaniibacteriota</taxon>
    </lineage>
</organism>
<keyword evidence="1" id="KW-0472">Membrane</keyword>
<accession>A0A0G1IR46</accession>
<feature type="transmembrane region" description="Helical" evidence="1">
    <location>
        <begin position="262"/>
        <end position="282"/>
    </location>
</feature>
<feature type="transmembrane region" description="Helical" evidence="1">
    <location>
        <begin position="179"/>
        <end position="199"/>
    </location>
</feature>
<feature type="transmembrane region" description="Helical" evidence="1">
    <location>
        <begin position="491"/>
        <end position="508"/>
    </location>
</feature>
<feature type="transmembrane region" description="Helical" evidence="1">
    <location>
        <begin position="335"/>
        <end position="352"/>
    </location>
</feature>